<dbReference type="PROSITE" id="PS50126">
    <property type="entry name" value="S1"/>
    <property type="match status" value="1"/>
</dbReference>
<reference evidence="12 13" key="1">
    <citation type="submission" date="2023-11" db="EMBL/GenBank/DDBJ databases">
        <title>MicrobeMod: A computational toolkit for identifying prokaryotic methylation and restriction-modification with nanopore sequencing.</title>
        <authorList>
            <person name="Crits-Christoph A."/>
            <person name="Kang S.C."/>
            <person name="Lee H."/>
            <person name="Ostrov N."/>
        </authorList>
    </citation>
    <scope>NUCLEOTIDE SEQUENCE [LARGE SCALE GENOMIC DNA]</scope>
    <source>
        <strain evidence="12 13">ATCC 49870</strain>
    </source>
</reference>
<dbReference type="InterPro" id="IPR040476">
    <property type="entry name" value="CSD2"/>
</dbReference>
<feature type="compositionally biased region" description="Gly residues" evidence="10">
    <location>
        <begin position="782"/>
        <end position="793"/>
    </location>
</feature>
<dbReference type="InterPro" id="IPR013668">
    <property type="entry name" value="RNase_R_HTH_12"/>
</dbReference>
<evidence type="ECO:0000256" key="1">
    <source>
        <dbReference type="ARBA" id="ARBA00001849"/>
    </source>
</evidence>
<dbReference type="Pfam" id="PF00575">
    <property type="entry name" value="S1"/>
    <property type="match status" value="1"/>
</dbReference>
<dbReference type="SMART" id="SM00357">
    <property type="entry name" value="CSP"/>
    <property type="match status" value="1"/>
</dbReference>
<evidence type="ECO:0000256" key="7">
    <source>
        <dbReference type="ARBA" id="ARBA00022884"/>
    </source>
</evidence>
<dbReference type="Pfam" id="PF00773">
    <property type="entry name" value="RNB"/>
    <property type="match status" value="1"/>
</dbReference>
<dbReference type="RefSeq" id="WP_322521200.1">
    <property type="nucleotide sequence ID" value="NZ_CP140153.1"/>
</dbReference>
<dbReference type="InterPro" id="IPR012340">
    <property type="entry name" value="NA-bd_OB-fold"/>
</dbReference>
<evidence type="ECO:0000313" key="13">
    <source>
        <dbReference type="Proteomes" id="UP001327459"/>
    </source>
</evidence>
<evidence type="ECO:0000256" key="8">
    <source>
        <dbReference type="HAMAP-Rule" id="MF_01895"/>
    </source>
</evidence>
<keyword evidence="6 8" id="KW-0269">Exonuclease</keyword>
<gene>
    <name evidence="8 12" type="primary">rnr</name>
    <name evidence="12" type="ORF">SR882_10530</name>
</gene>
<dbReference type="Pfam" id="PF17876">
    <property type="entry name" value="CSD2"/>
    <property type="match status" value="1"/>
</dbReference>
<evidence type="ECO:0000256" key="6">
    <source>
        <dbReference type="ARBA" id="ARBA00022839"/>
    </source>
</evidence>
<dbReference type="InterPro" id="IPR050180">
    <property type="entry name" value="RNR_Ribonuclease"/>
</dbReference>
<keyword evidence="13" id="KW-1185">Reference proteome</keyword>
<keyword evidence="4 8" id="KW-0540">Nuclease</keyword>
<evidence type="ECO:0000256" key="5">
    <source>
        <dbReference type="ARBA" id="ARBA00022801"/>
    </source>
</evidence>
<dbReference type="InterPro" id="IPR001900">
    <property type="entry name" value="RNase_II/R"/>
</dbReference>
<evidence type="ECO:0000259" key="11">
    <source>
        <dbReference type="PROSITE" id="PS50126"/>
    </source>
</evidence>
<dbReference type="PANTHER" id="PTHR23355:SF9">
    <property type="entry name" value="DIS3-LIKE EXONUCLEASE 2"/>
    <property type="match status" value="1"/>
</dbReference>
<dbReference type="InterPro" id="IPR003029">
    <property type="entry name" value="S1_domain"/>
</dbReference>
<protein>
    <recommendedName>
        <fullName evidence="8">Ribonuclease R</fullName>
        <shortName evidence="8">RNase R</shortName>
        <ecNumber evidence="8">3.1.13.1</ecNumber>
    </recommendedName>
</protein>
<sequence>MTDSNLEDPNAPREAEKYDNPVASREFLLDLLGKQDGPITLNRLISELGYDGDEERIEGLRRRLRAMERDGQAIRNRRGGYVPVTKAELVRGRVIGHRDGFGFLVPDEGGNDVFLSPRVMRALLHGDRAVVQVVGEDRRGRPEGALVEVIERANAEIVGRLVIEAGVAFVIPDNTRMTQDVLIPMEALGGATDSQIVRVALVEQPTQRHKPVGKIIEVLGDHMSPGMEIDVAIRAHGIPHEWPDEVERHVEHMSDQVAEADKVGRVDLRDVPLVTIDGSDSKDLDDAVFCEPTPKGFRLLVAIADVSHYVRIGSALDEEGFRRGTSVYFPGRVVPMLPEILSNGLCSVNPDVDRLCLCAEMLINSQGQIIRSRFFEGVMKSHARLTYDNVAAMLLDNDQDERDKHSHVIKPLEALHDLYKVLRAERESRGAIDFDTIETKIVFGENRKIEAIVPYERNDAHKIIEECMIAANVAAGRFLARRKIPSLYRVHDRPGAEKIDDLRAALKEKGLTLGGGEKPTPADFNALIAEAKDRPDFATVQTLLLRSLQQAVYAPDNLGHFGLAHEHYAHFTSPIRRYPDLMVHRAIRHVLRTGQAEEFPYSHEEMLLIGEHCSNNERRADEATRDATDWLKCEFMLDKVGNVYEGRVASVLGFGLFVQLKDFFVDGLLHITALKRDFYHFDPVTVSLKGERSGKTYSLNDTIHVRVARVDLDERKIDFMLPEDEEVADGGDQSSDEAGSDEGKSSSKAPESSDDKAGDEGGGGGKKRRPRRRRRRKPQDGADGGGQGEGQGESQGQAGSKGKGGDSSDDSPS</sequence>
<feature type="coiled-coil region" evidence="9">
    <location>
        <begin position="50"/>
        <end position="77"/>
    </location>
</feature>
<organism evidence="12 13">
    <name type="scientific">Guyparkeria halophila</name>
    <dbReference type="NCBI Taxonomy" id="47960"/>
    <lineage>
        <taxon>Bacteria</taxon>
        <taxon>Pseudomonadati</taxon>
        <taxon>Pseudomonadota</taxon>
        <taxon>Gammaproteobacteria</taxon>
        <taxon>Chromatiales</taxon>
        <taxon>Thioalkalibacteraceae</taxon>
        <taxon>Guyparkeria</taxon>
    </lineage>
</organism>
<dbReference type="InterPro" id="IPR013223">
    <property type="entry name" value="RNase_B_OB_dom"/>
</dbReference>
<evidence type="ECO:0000256" key="3">
    <source>
        <dbReference type="ARBA" id="ARBA00022490"/>
    </source>
</evidence>
<comment type="similarity">
    <text evidence="8">Belongs to the RNR ribonuclease family. RNase R subfamily.</text>
</comment>
<comment type="subcellular location">
    <subcellularLocation>
        <location evidence="2 8">Cytoplasm</location>
    </subcellularLocation>
</comment>
<evidence type="ECO:0000256" key="2">
    <source>
        <dbReference type="ARBA" id="ARBA00004496"/>
    </source>
</evidence>
<dbReference type="Pfam" id="PF08206">
    <property type="entry name" value="OB_RNB"/>
    <property type="match status" value="1"/>
</dbReference>
<keyword evidence="5 8" id="KW-0378">Hydrolase</keyword>
<dbReference type="SUPFAM" id="SSF50249">
    <property type="entry name" value="Nucleic acid-binding proteins"/>
    <property type="match status" value="4"/>
</dbReference>
<dbReference type="InterPro" id="IPR022966">
    <property type="entry name" value="RNase_II/R_CS"/>
</dbReference>
<feature type="compositionally biased region" description="Acidic residues" evidence="10">
    <location>
        <begin position="721"/>
        <end position="740"/>
    </location>
</feature>
<keyword evidence="3 8" id="KW-0963">Cytoplasm</keyword>
<dbReference type="CDD" id="cd04471">
    <property type="entry name" value="S1_RNase_R"/>
    <property type="match status" value="1"/>
</dbReference>
<evidence type="ECO:0000256" key="9">
    <source>
        <dbReference type="SAM" id="Coils"/>
    </source>
</evidence>
<comment type="function">
    <text evidence="8">3'-5' exoribonuclease that releases 5'-nucleoside monophosphates and is involved in maturation of structured RNAs.</text>
</comment>
<dbReference type="Pfam" id="PF08461">
    <property type="entry name" value="WHD_RNase_R"/>
    <property type="match status" value="1"/>
</dbReference>
<proteinExistence type="inferred from homology"/>
<accession>A0ABZ0YVH5</accession>
<evidence type="ECO:0000256" key="10">
    <source>
        <dbReference type="SAM" id="MobiDB-lite"/>
    </source>
</evidence>
<dbReference type="SMART" id="SM00955">
    <property type="entry name" value="RNB"/>
    <property type="match status" value="1"/>
</dbReference>
<name>A0ABZ0YVH5_9GAMM</name>
<dbReference type="Proteomes" id="UP001327459">
    <property type="component" value="Chromosome"/>
</dbReference>
<evidence type="ECO:0000313" key="12">
    <source>
        <dbReference type="EMBL" id="WQH16185.1"/>
    </source>
</evidence>
<dbReference type="NCBIfam" id="TIGR02063">
    <property type="entry name" value="RNase_R"/>
    <property type="match status" value="1"/>
</dbReference>
<feature type="region of interest" description="Disordered" evidence="10">
    <location>
        <begin position="721"/>
        <end position="813"/>
    </location>
</feature>
<dbReference type="InterPro" id="IPR004476">
    <property type="entry name" value="RNase_II/RNase_R"/>
</dbReference>
<dbReference type="PROSITE" id="PS01175">
    <property type="entry name" value="RIBONUCLEASE_II"/>
    <property type="match status" value="1"/>
</dbReference>
<dbReference type="SMART" id="SM00316">
    <property type="entry name" value="S1"/>
    <property type="match status" value="2"/>
</dbReference>
<dbReference type="InterPro" id="IPR011129">
    <property type="entry name" value="CSD"/>
</dbReference>
<feature type="domain" description="S1 motif" evidence="11">
    <location>
        <begin position="641"/>
        <end position="722"/>
    </location>
</feature>
<dbReference type="Gene3D" id="2.40.50.140">
    <property type="entry name" value="Nucleic acid-binding proteins"/>
    <property type="match status" value="2"/>
</dbReference>
<keyword evidence="9" id="KW-0175">Coiled coil</keyword>
<feature type="compositionally biased region" description="Basic residues" evidence="10">
    <location>
        <begin position="765"/>
        <end position="777"/>
    </location>
</feature>
<dbReference type="InterPro" id="IPR011805">
    <property type="entry name" value="RNase_R"/>
</dbReference>
<dbReference type="PANTHER" id="PTHR23355">
    <property type="entry name" value="RIBONUCLEASE"/>
    <property type="match status" value="1"/>
</dbReference>
<dbReference type="EMBL" id="CP140153">
    <property type="protein sequence ID" value="WQH16185.1"/>
    <property type="molecule type" value="Genomic_DNA"/>
</dbReference>
<keyword evidence="7 8" id="KW-0694">RNA-binding</keyword>
<evidence type="ECO:0000256" key="4">
    <source>
        <dbReference type="ARBA" id="ARBA00022722"/>
    </source>
</evidence>
<dbReference type="EC" id="3.1.13.1" evidence="8"/>
<dbReference type="NCBIfam" id="TIGR00358">
    <property type="entry name" value="3_prime_RNase"/>
    <property type="match status" value="1"/>
</dbReference>
<feature type="compositionally biased region" description="Basic and acidic residues" evidence="10">
    <location>
        <begin position="741"/>
        <end position="759"/>
    </location>
</feature>
<dbReference type="HAMAP" id="MF_01895">
    <property type="entry name" value="RNase_R"/>
    <property type="match status" value="1"/>
</dbReference>
<comment type="catalytic activity">
    <reaction evidence="1 8">
        <text>Exonucleolytic cleavage in the 3'- to 5'-direction to yield nucleoside 5'-phosphates.</text>
        <dbReference type="EC" id="3.1.13.1"/>
    </reaction>
</comment>